<evidence type="ECO:0000313" key="3">
    <source>
        <dbReference type="Proteomes" id="UP000501240"/>
    </source>
</evidence>
<keyword evidence="1" id="KW-0812">Transmembrane</keyword>
<dbReference type="InterPro" id="IPR045428">
    <property type="entry name" value="EACC1"/>
</dbReference>
<keyword evidence="3" id="KW-1185">Reference proteome</keyword>
<protein>
    <submittedName>
        <fullName evidence="2">Uncharacterized protein</fullName>
    </submittedName>
</protein>
<sequence>MSATISLQGQSADLENLHDWLAGERELQGRVRPAAPEPSPGELGDVSDILLVTLGSGGAVSVLAASLRGWLAQPRRASVKIQLKTEQGETLTIDAKNVKDRSVETILNRALDGGRD</sequence>
<evidence type="ECO:0000313" key="2">
    <source>
        <dbReference type="EMBL" id="QKG25632.1"/>
    </source>
</evidence>
<dbReference type="AlphaFoldDB" id="A0A7D3W3P5"/>
<reference evidence="2 3" key="1">
    <citation type="submission" date="2020-05" db="EMBL/GenBank/DDBJ databases">
        <title>Actinomadura verrucosospora NRRL-B18236 (PFL_A860) Genome sequencing and assembly.</title>
        <authorList>
            <person name="Samborskyy M."/>
        </authorList>
    </citation>
    <scope>NUCLEOTIDE SEQUENCE [LARGE SCALE GENOMIC DNA]</scope>
    <source>
        <strain evidence="2 3">NRRL:B18236</strain>
    </source>
</reference>
<organism evidence="2 3">
    <name type="scientific">Actinomadura verrucosospora</name>
    <dbReference type="NCBI Taxonomy" id="46165"/>
    <lineage>
        <taxon>Bacteria</taxon>
        <taxon>Bacillati</taxon>
        <taxon>Actinomycetota</taxon>
        <taxon>Actinomycetes</taxon>
        <taxon>Streptosporangiales</taxon>
        <taxon>Thermomonosporaceae</taxon>
        <taxon>Actinomadura</taxon>
    </lineage>
</organism>
<dbReference type="RefSeq" id="WP_173099209.1">
    <property type="nucleotide sequence ID" value="NZ_CP053892.1"/>
</dbReference>
<feature type="transmembrane region" description="Helical" evidence="1">
    <location>
        <begin position="49"/>
        <end position="71"/>
    </location>
</feature>
<gene>
    <name evidence="2" type="ORF">ACTIVE_7284</name>
</gene>
<proteinExistence type="predicted"/>
<accession>A0A7D3W3P5</accession>
<evidence type="ECO:0000256" key="1">
    <source>
        <dbReference type="SAM" id="Phobius"/>
    </source>
</evidence>
<name>A0A7D3W3P5_ACTVE</name>
<dbReference type="Proteomes" id="UP000501240">
    <property type="component" value="Chromosome"/>
</dbReference>
<dbReference type="Pfam" id="PF19953">
    <property type="entry name" value="EACC1"/>
    <property type="match status" value="1"/>
</dbReference>
<keyword evidence="1" id="KW-0472">Membrane</keyword>
<keyword evidence="1" id="KW-1133">Transmembrane helix</keyword>
<dbReference type="EMBL" id="CP053892">
    <property type="protein sequence ID" value="QKG25632.1"/>
    <property type="molecule type" value="Genomic_DNA"/>
</dbReference>